<sequence>MSSKLLVQQGQSEPNSEQQTSPKSSNDSFLSASECTPEPHVERPKSLLQQFDHTLGVIWHCFDAFRQRFFALSTESISWALNFLESSAYRSTDELHFVVAYLRCVQALVQLIRSTRQAKNKNGVEKPLPETRKENCDREEALCQQPPKGEALPENLIEELLRLYALLARYKDELHRRQGDCVGTKQLQEIECLLDGFNDSLDVNDSSLVQ</sequence>
<feature type="compositionally biased region" description="Polar residues" evidence="1">
    <location>
        <begin position="1"/>
        <end position="34"/>
    </location>
</feature>
<dbReference type="Proteomes" id="UP000075880">
    <property type="component" value="Unassembled WGS sequence"/>
</dbReference>
<name>A0AAG5DDN6_ANOAO</name>
<evidence type="ECO:0000313" key="2">
    <source>
        <dbReference type="EnsemblMetazoa" id="ENSAATROPP009266"/>
    </source>
</evidence>
<accession>A0AAG5DDN6</accession>
<reference evidence="2" key="1">
    <citation type="submission" date="2024-04" db="UniProtKB">
        <authorList>
            <consortium name="EnsemblMetazoa"/>
        </authorList>
    </citation>
    <scope>IDENTIFICATION</scope>
    <source>
        <strain evidence="2">EBRO</strain>
    </source>
</reference>
<proteinExistence type="predicted"/>
<evidence type="ECO:0000256" key="1">
    <source>
        <dbReference type="SAM" id="MobiDB-lite"/>
    </source>
</evidence>
<evidence type="ECO:0000313" key="3">
    <source>
        <dbReference type="Proteomes" id="UP000075880"/>
    </source>
</evidence>
<protein>
    <submittedName>
        <fullName evidence="2">Uncharacterized protein</fullName>
    </submittedName>
</protein>
<dbReference type="AlphaFoldDB" id="A0AAG5DDN6"/>
<dbReference type="EnsemblMetazoa" id="ENSAATROPT010266">
    <property type="protein sequence ID" value="ENSAATROPP009266"/>
    <property type="gene ID" value="ENSAATROPG008343"/>
</dbReference>
<organism evidence="2 3">
    <name type="scientific">Anopheles atroparvus</name>
    <name type="common">European mosquito</name>
    <dbReference type="NCBI Taxonomy" id="41427"/>
    <lineage>
        <taxon>Eukaryota</taxon>
        <taxon>Metazoa</taxon>
        <taxon>Ecdysozoa</taxon>
        <taxon>Arthropoda</taxon>
        <taxon>Hexapoda</taxon>
        <taxon>Insecta</taxon>
        <taxon>Pterygota</taxon>
        <taxon>Neoptera</taxon>
        <taxon>Endopterygota</taxon>
        <taxon>Diptera</taxon>
        <taxon>Nematocera</taxon>
        <taxon>Culicoidea</taxon>
        <taxon>Culicidae</taxon>
        <taxon>Anophelinae</taxon>
        <taxon>Anopheles</taxon>
    </lineage>
</organism>
<feature type="region of interest" description="Disordered" evidence="1">
    <location>
        <begin position="1"/>
        <end position="41"/>
    </location>
</feature>
<keyword evidence="3" id="KW-1185">Reference proteome</keyword>